<reference evidence="3 4" key="1">
    <citation type="submission" date="2018-11" db="EMBL/GenBank/DDBJ databases">
        <authorList>
            <person name="Zhou Z."/>
            <person name="Wang G."/>
        </authorList>
    </citation>
    <scope>NUCLEOTIDE SEQUENCE [LARGE SCALE GENOMIC DNA]</scope>
    <source>
        <strain evidence="3 4">KCTC52004</strain>
    </source>
</reference>
<keyword evidence="1" id="KW-0472">Membrane</keyword>
<protein>
    <recommendedName>
        <fullName evidence="2">DM13 domain-containing protein</fullName>
    </recommendedName>
</protein>
<evidence type="ECO:0000313" key="4">
    <source>
        <dbReference type="Proteomes" id="UP000271925"/>
    </source>
</evidence>
<dbReference type="RefSeq" id="WP_124874269.1">
    <property type="nucleotide sequence ID" value="NZ_RQJO01000008.1"/>
</dbReference>
<dbReference type="InterPro" id="IPR019545">
    <property type="entry name" value="DM13_domain"/>
</dbReference>
<dbReference type="Pfam" id="PF10517">
    <property type="entry name" value="DM13"/>
    <property type="match status" value="1"/>
</dbReference>
<feature type="domain" description="DM13" evidence="2">
    <location>
        <begin position="184"/>
        <end position="279"/>
    </location>
</feature>
<keyword evidence="1" id="KW-1133">Transmembrane helix</keyword>
<evidence type="ECO:0000313" key="3">
    <source>
        <dbReference type="EMBL" id="RRB03990.1"/>
    </source>
</evidence>
<dbReference type="PROSITE" id="PS51549">
    <property type="entry name" value="DM13"/>
    <property type="match status" value="1"/>
</dbReference>
<evidence type="ECO:0000256" key="1">
    <source>
        <dbReference type="SAM" id="Phobius"/>
    </source>
</evidence>
<keyword evidence="1" id="KW-0812">Transmembrane</keyword>
<name>A0A3P1BSB4_9BACT</name>
<proteinExistence type="predicted"/>
<keyword evidence="4" id="KW-1185">Reference proteome</keyword>
<dbReference type="OrthoDB" id="155521at2"/>
<dbReference type="EMBL" id="RQJO01000008">
    <property type="protein sequence ID" value="RRB03990.1"/>
    <property type="molecule type" value="Genomic_DNA"/>
</dbReference>
<sequence length="279" mass="30393">MNLQSIFRWLARFVAAGIMLQTLFFKFTAAPESVYIFSTLHLEPVGRIASGVAELIASVLLLIPRTSWMGALLGLGVMVGAIGSHLFVLGIEIQGDGGLLFAYALTVFAACLYIVLVSYRQVVAGIGYPGRWRQFVVLLVVLGSMSACTSDPELKPVGTIEKPVSAVDNTKTFDATGQKLLIEGSFMNNVHTVKGTVKVYEKEGTRTLLFENFSTDSGPDLRIYLAEDTGLTNAIEVQKLTTIGSFFLKAPAGFDPVRQRTILIWCKSYSVLFGHAKLQ</sequence>
<comment type="caution">
    <text evidence="3">The sequence shown here is derived from an EMBL/GenBank/DDBJ whole genome shotgun (WGS) entry which is preliminary data.</text>
</comment>
<organism evidence="3 4">
    <name type="scientific">Larkinella rosea</name>
    <dbReference type="NCBI Taxonomy" id="2025312"/>
    <lineage>
        <taxon>Bacteria</taxon>
        <taxon>Pseudomonadati</taxon>
        <taxon>Bacteroidota</taxon>
        <taxon>Cytophagia</taxon>
        <taxon>Cytophagales</taxon>
        <taxon>Spirosomataceae</taxon>
        <taxon>Larkinella</taxon>
    </lineage>
</organism>
<accession>A0A3P1BSB4</accession>
<evidence type="ECO:0000259" key="2">
    <source>
        <dbReference type="PROSITE" id="PS51549"/>
    </source>
</evidence>
<feature type="transmembrane region" description="Helical" evidence="1">
    <location>
        <begin position="70"/>
        <end position="91"/>
    </location>
</feature>
<gene>
    <name evidence="3" type="ORF">EHT25_10695</name>
</gene>
<dbReference type="Proteomes" id="UP000271925">
    <property type="component" value="Unassembled WGS sequence"/>
</dbReference>
<dbReference type="AlphaFoldDB" id="A0A3P1BSB4"/>
<feature type="transmembrane region" description="Helical" evidence="1">
    <location>
        <begin position="97"/>
        <end position="119"/>
    </location>
</feature>